<dbReference type="AlphaFoldDB" id="A0A6H1ZIU4"/>
<dbReference type="EMBL" id="MT144036">
    <property type="protein sequence ID" value="QJA47237.1"/>
    <property type="molecule type" value="Genomic_DNA"/>
</dbReference>
<organism evidence="1">
    <name type="scientific">viral metagenome</name>
    <dbReference type="NCBI Taxonomy" id="1070528"/>
    <lineage>
        <taxon>unclassified sequences</taxon>
        <taxon>metagenomes</taxon>
        <taxon>organismal metagenomes</taxon>
    </lineage>
</organism>
<proteinExistence type="predicted"/>
<sequence length="226" mass="23822">MISGVLKIGTLELPWVDCEVLHRNALVRHEFPGVPGQVVESTGRGPYEISATVVLSENWTVVLDALLYAADVEQEGDLTLADGRVIHVAVDSVSEQWKQVDGISLRIVMIEDADADAYTVPSAPQLSRTAPEIARARGWSSAAAALEALRDELDAASPPTMGELVASYGAVSAALLDVEEVALEAADEAGLLDRSGAEGTMWAVTLRWAALGSLPGDARAVIHAEG</sequence>
<evidence type="ECO:0000313" key="3">
    <source>
        <dbReference type="EMBL" id="QJA81261.1"/>
    </source>
</evidence>
<evidence type="ECO:0000313" key="2">
    <source>
        <dbReference type="EMBL" id="QJA61755.1"/>
    </source>
</evidence>
<protein>
    <submittedName>
        <fullName evidence="1">Uncharacterized protein</fullName>
    </submittedName>
</protein>
<name>A0A6H1ZIU4_9ZZZZ</name>
<dbReference type="EMBL" id="MT141452">
    <property type="protein sequence ID" value="QJA61755.1"/>
    <property type="molecule type" value="Genomic_DNA"/>
</dbReference>
<evidence type="ECO:0000313" key="1">
    <source>
        <dbReference type="EMBL" id="QJA47237.1"/>
    </source>
</evidence>
<dbReference type="EMBL" id="MT142453">
    <property type="protein sequence ID" value="QJA81261.1"/>
    <property type="molecule type" value="Genomic_DNA"/>
</dbReference>
<reference evidence="1" key="1">
    <citation type="submission" date="2020-03" db="EMBL/GenBank/DDBJ databases">
        <title>The deep terrestrial virosphere.</title>
        <authorList>
            <person name="Holmfeldt K."/>
            <person name="Nilsson E."/>
            <person name="Simone D."/>
            <person name="Lopez-Fernandez M."/>
            <person name="Wu X."/>
            <person name="de Brujin I."/>
            <person name="Lundin D."/>
            <person name="Andersson A."/>
            <person name="Bertilsson S."/>
            <person name="Dopson M."/>
        </authorList>
    </citation>
    <scope>NUCLEOTIDE SEQUENCE</scope>
    <source>
        <strain evidence="3">MM415A00561</strain>
        <strain evidence="2">MM415B00894</strain>
        <strain evidence="1">TM448A00624</strain>
        <strain evidence="4">TM448B00723</strain>
    </source>
</reference>
<dbReference type="EMBL" id="MT144650">
    <property type="protein sequence ID" value="QJH96407.1"/>
    <property type="molecule type" value="Genomic_DNA"/>
</dbReference>
<accession>A0A6H1ZIU4</accession>
<gene>
    <name evidence="3" type="ORF">MM415A00561_0009</name>
    <name evidence="2" type="ORF">MM415B00894_0010</name>
    <name evidence="1" type="ORF">TM448A00624_0016</name>
    <name evidence="4" type="ORF">TM448B00723_0010</name>
</gene>
<evidence type="ECO:0000313" key="4">
    <source>
        <dbReference type="EMBL" id="QJH96407.1"/>
    </source>
</evidence>